<dbReference type="Proteomes" id="UP000196581">
    <property type="component" value="Unassembled WGS sequence"/>
</dbReference>
<protein>
    <submittedName>
        <fullName evidence="1">Possible mcrC protein</fullName>
    </submittedName>
</protein>
<keyword evidence="2" id="KW-1185">Reference proteome</keyword>
<proteinExistence type="predicted"/>
<organism evidence="1 2">
    <name type="scientific">Brevibacterium yomogidense</name>
    <dbReference type="NCBI Taxonomy" id="946573"/>
    <lineage>
        <taxon>Bacteria</taxon>
        <taxon>Bacillati</taxon>
        <taxon>Actinomycetota</taxon>
        <taxon>Actinomycetes</taxon>
        <taxon>Micrococcales</taxon>
        <taxon>Brevibacteriaceae</taxon>
        <taxon>Brevibacterium</taxon>
    </lineage>
</organism>
<dbReference type="AlphaFoldDB" id="A0A1X6WWS3"/>
<name>A0A1X6WWS3_9MICO</name>
<gene>
    <name evidence="1" type="ORF">FM105_01850</name>
</gene>
<reference evidence="2" key="1">
    <citation type="submission" date="2017-02" db="EMBL/GenBank/DDBJ databases">
        <authorList>
            <person name="Dridi B."/>
        </authorList>
    </citation>
    <scope>NUCLEOTIDE SEQUENCE [LARGE SCALE GENOMIC DNA]</scope>
    <source>
        <strain evidence="2">B Co 03.10</strain>
    </source>
</reference>
<evidence type="ECO:0000313" key="2">
    <source>
        <dbReference type="Proteomes" id="UP000196581"/>
    </source>
</evidence>
<evidence type="ECO:0000313" key="1">
    <source>
        <dbReference type="EMBL" id="SLM90149.1"/>
    </source>
</evidence>
<dbReference type="EMBL" id="FWFF01000001">
    <property type="protein sequence ID" value="SLM90149.1"/>
    <property type="molecule type" value="Genomic_DNA"/>
</dbReference>
<sequence length="110" mass="12273">MPSMETDVVLRRPGHRIVVETKFTSPISIHAQFGTRAFRREHLFQLQTYLTTLGRLPAEKLTGVLLYPQVEEPVDMAASVGDHAIRVKTVDLTGSSDQIRNALMGIAVWS</sequence>
<accession>A0A1X6WWS3</accession>